<gene>
    <name evidence="9" type="ORF">HYFRA_00011490</name>
</gene>
<evidence type="ECO:0000259" key="7">
    <source>
        <dbReference type="Pfam" id="PF13086"/>
    </source>
</evidence>
<evidence type="ECO:0000313" key="10">
    <source>
        <dbReference type="Proteomes" id="UP000696280"/>
    </source>
</evidence>
<proteinExistence type="inferred from homology"/>
<reference evidence="9" key="1">
    <citation type="submission" date="2021-07" db="EMBL/GenBank/DDBJ databases">
        <authorList>
            <person name="Durling M."/>
        </authorList>
    </citation>
    <scope>NUCLEOTIDE SEQUENCE</scope>
</reference>
<keyword evidence="5" id="KW-0067">ATP-binding</keyword>
<dbReference type="OrthoDB" id="3564945at2759"/>
<feature type="compositionally biased region" description="Low complexity" evidence="6">
    <location>
        <begin position="300"/>
        <end position="311"/>
    </location>
</feature>
<feature type="compositionally biased region" description="Pro residues" evidence="6">
    <location>
        <begin position="287"/>
        <end position="299"/>
    </location>
</feature>
<dbReference type="GO" id="GO:0043139">
    <property type="term" value="F:5'-3' DNA helicase activity"/>
    <property type="evidence" value="ECO:0007669"/>
    <property type="project" value="TreeGrafter"/>
</dbReference>
<dbReference type="Pfam" id="PF13087">
    <property type="entry name" value="AAA_12"/>
    <property type="match status" value="1"/>
</dbReference>
<dbReference type="InterPro" id="IPR041679">
    <property type="entry name" value="DNA2/NAM7-like_C"/>
</dbReference>
<keyword evidence="3" id="KW-0378">Hydrolase</keyword>
<dbReference type="InterPro" id="IPR041677">
    <property type="entry name" value="DNA2/NAM7_AAA_11"/>
</dbReference>
<keyword evidence="4" id="KW-0347">Helicase</keyword>
<comment type="similarity">
    <text evidence="1">Belongs to the DNA2/NAM7 helicase family.</text>
</comment>
<feature type="domain" description="DNA2/NAM7 helicase-like C-terminal" evidence="8">
    <location>
        <begin position="924"/>
        <end position="1151"/>
    </location>
</feature>
<evidence type="ECO:0000256" key="3">
    <source>
        <dbReference type="ARBA" id="ARBA00022801"/>
    </source>
</evidence>
<feature type="region of interest" description="Disordered" evidence="6">
    <location>
        <begin position="245"/>
        <end position="273"/>
    </location>
</feature>
<dbReference type="GO" id="GO:0016787">
    <property type="term" value="F:hydrolase activity"/>
    <property type="evidence" value="ECO:0007669"/>
    <property type="project" value="UniProtKB-KW"/>
</dbReference>
<dbReference type="EMBL" id="CAJVRL010000084">
    <property type="protein sequence ID" value="CAG8958649.1"/>
    <property type="molecule type" value="Genomic_DNA"/>
</dbReference>
<feature type="region of interest" description="Disordered" evidence="6">
    <location>
        <begin position="1"/>
        <end position="79"/>
    </location>
</feature>
<dbReference type="PANTHER" id="PTHR43788:SF8">
    <property type="entry name" value="DNA-BINDING PROTEIN SMUBP-2"/>
    <property type="match status" value="1"/>
</dbReference>
<dbReference type="InterPro" id="IPR047187">
    <property type="entry name" value="SF1_C_Upf1"/>
</dbReference>
<evidence type="ECO:0000256" key="1">
    <source>
        <dbReference type="ARBA" id="ARBA00007913"/>
    </source>
</evidence>
<feature type="compositionally biased region" description="Low complexity" evidence="6">
    <location>
        <begin position="1"/>
        <end position="19"/>
    </location>
</feature>
<feature type="region of interest" description="Disordered" evidence="6">
    <location>
        <begin position="287"/>
        <end position="313"/>
    </location>
</feature>
<dbReference type="SUPFAM" id="SSF52540">
    <property type="entry name" value="P-loop containing nucleoside triphosphate hydrolases"/>
    <property type="match status" value="1"/>
</dbReference>
<evidence type="ECO:0000259" key="8">
    <source>
        <dbReference type="Pfam" id="PF13087"/>
    </source>
</evidence>
<keyword evidence="2" id="KW-0547">Nucleotide-binding</keyword>
<evidence type="ECO:0000256" key="2">
    <source>
        <dbReference type="ARBA" id="ARBA00022741"/>
    </source>
</evidence>
<dbReference type="InterPro" id="IPR027417">
    <property type="entry name" value="P-loop_NTPase"/>
</dbReference>
<sequence length="1291" mass="145423">MSGQGASASGSGAGQPSQPNTFWGRKLAPRGVRPQNDNNKKRKAGPNTHRYHGPPKAKKNRNDRRNKETPNLNNWLANEDKWYNGPKGMDFPNSRISSQTAKQRECALVLEACLEKNDATQAQDLDGVPQGPDSEAFFHDGWKYRMIPSRHQPRLVLYKDNWEIVLPTSTIHAAARPAPLESDKLSEEIGMEKGDFKCREMGPEICKSADLIVNAFRGSLNHANITKEIAEALQAFSYPVPVAPTSKEPAAAPSTPAPSTAAPSKPAATPPAPAVVPPVPAVIPPAPAPTPSTAAPPAPSVTSSTAAPSKPQASRGLRAINWFFRGEVAKVWTGNGPEVPSDAVDAFFEQLKKHVHGPLSMTLVRQEQHFIYKTIPLWDEFWMNKFRLIWAEGFMNFYSKVGKDKTPGTKFDSYVANPQLPLEHQKWMQKPTNPSEEEFKVPRYISHNAKVWHDNLVDYEVEASAALIYETAHEELANQKHFADTVIHKARVISRGTGTDNHQCRLEIRLARQEGYSLPELSLADRVLITPGELITGPHRVNDAPPTRVIRAKVVEAISSTRYHVSCSIQYAERFHFMEGAQMGIKITHRPSYLPTSRQLKAIQYIVHTCRDTKTRSEKARLLRLLLLGIHAPMNLDESLWDQGLKNMEDSARQSLANYIQTRNLNARQFQAFSKAIRELNYASLIQGPPGTGKTLLQAAICITAAALGKKVLASAPTNEACVAIVEKLADEKAKLAAIDPAVASFGILVMPNKKTFRDEMMYEGAIDEAPENMLGDEIKRKIPRDFRLWPRVLAEINKLVIKDDTQAKQWVNDLGDLNSEQTMKKDDYKKWNEFLEERIADVLKDPKLKIIVSTCNNCARLRDTKYTPDLLIIDESAYATEQDCCVPLSLFPGQVVLLGDHIQLRPLVKSKNCQEYWKQMCLSLFERMVNVGHLPVITLNENFRSHPEIMHFPCMVSYGWVGSPATNSASDIVNDTLQKIWYSDVFQSEFKDKREDPLEGPVEGERSMRRVLFNTFNGFSSTPEDSDSTVNYANVRAITKFVTEILSSDDNYPNGGDIPNISANDVVIITGYEEQAAAIKEQFKTMGWGEDYQPLIKTIHSMQGGERKWVILDLTMADQWHPSKWSFFTEWNRLNVALTRAKTNLWMFGNYTAWERELNVMWDLYHMEEQVLLLADLKKRGDIIDVDTPEPGRLPAFRAEYPNPPGMWSRVQPVVPQPTQGGGQYYKYNNAWQMPARQQAFWSKIYGILQTYEDHAKDEQARFLANQEHVVKKYSAPTTDKKNEGWRGDG</sequence>
<feature type="compositionally biased region" description="Low complexity" evidence="6">
    <location>
        <begin position="245"/>
        <end position="267"/>
    </location>
</feature>
<organism evidence="9 10">
    <name type="scientific">Hymenoscyphus fraxineus</name>
    <dbReference type="NCBI Taxonomy" id="746836"/>
    <lineage>
        <taxon>Eukaryota</taxon>
        <taxon>Fungi</taxon>
        <taxon>Dikarya</taxon>
        <taxon>Ascomycota</taxon>
        <taxon>Pezizomycotina</taxon>
        <taxon>Leotiomycetes</taxon>
        <taxon>Helotiales</taxon>
        <taxon>Helotiaceae</taxon>
        <taxon>Hymenoscyphus</taxon>
    </lineage>
</organism>
<name>A0A9N9L373_9HELO</name>
<evidence type="ECO:0000256" key="4">
    <source>
        <dbReference type="ARBA" id="ARBA00022806"/>
    </source>
</evidence>
<accession>A0A9N9L373</accession>
<dbReference type="Gene3D" id="3.40.50.300">
    <property type="entry name" value="P-loop containing nucleotide triphosphate hydrolases"/>
    <property type="match status" value="2"/>
</dbReference>
<dbReference type="GO" id="GO:0005524">
    <property type="term" value="F:ATP binding"/>
    <property type="evidence" value="ECO:0007669"/>
    <property type="project" value="UniProtKB-KW"/>
</dbReference>
<dbReference type="InterPro" id="IPR050534">
    <property type="entry name" value="Coronavir_polyprotein_1ab"/>
</dbReference>
<keyword evidence="10" id="KW-1185">Reference proteome</keyword>
<evidence type="ECO:0000313" key="9">
    <source>
        <dbReference type="EMBL" id="CAG8958649.1"/>
    </source>
</evidence>
<dbReference type="PANTHER" id="PTHR43788">
    <property type="entry name" value="DNA2/NAM7 HELICASE FAMILY MEMBER"/>
    <property type="match status" value="1"/>
</dbReference>
<protein>
    <submittedName>
        <fullName evidence="9">Uncharacterized protein</fullName>
    </submittedName>
</protein>
<evidence type="ECO:0000256" key="5">
    <source>
        <dbReference type="ARBA" id="ARBA00022840"/>
    </source>
</evidence>
<dbReference type="Pfam" id="PF13086">
    <property type="entry name" value="AAA_11"/>
    <property type="match status" value="1"/>
</dbReference>
<dbReference type="CDD" id="cd18808">
    <property type="entry name" value="SF1_C_Upf1"/>
    <property type="match status" value="1"/>
</dbReference>
<feature type="compositionally biased region" description="Basic residues" evidence="6">
    <location>
        <begin position="40"/>
        <end position="62"/>
    </location>
</feature>
<evidence type="ECO:0000256" key="6">
    <source>
        <dbReference type="SAM" id="MobiDB-lite"/>
    </source>
</evidence>
<dbReference type="Proteomes" id="UP000696280">
    <property type="component" value="Unassembled WGS sequence"/>
</dbReference>
<comment type="caution">
    <text evidence="9">The sequence shown here is derived from an EMBL/GenBank/DDBJ whole genome shotgun (WGS) entry which is preliminary data.</text>
</comment>
<feature type="domain" description="DNA2/NAM7 helicase helicase" evidence="7">
    <location>
        <begin position="664"/>
        <end position="912"/>
    </location>
</feature>